<name>A0A0S4QZY3_9ACTN</name>
<sequence length="118" mass="13168">MYTVEVKSSDGLARVADCSFEADALSLLSEGMLALAYSRDRCVHTAITGGVSMTDVDGDERVLFVGVLLVNPSVAEHDPVSLLDHHSPRRGDQTEDHNHSRAPWRRWLRRRKTVPLPF</sequence>
<dbReference type="RefSeq" id="WP_165615959.1">
    <property type="nucleotide sequence ID" value="NZ_FAOZ01000052.1"/>
</dbReference>
<keyword evidence="3" id="KW-1185">Reference proteome</keyword>
<feature type="region of interest" description="Disordered" evidence="1">
    <location>
        <begin position="79"/>
        <end position="102"/>
    </location>
</feature>
<feature type="compositionally biased region" description="Basic and acidic residues" evidence="1">
    <location>
        <begin position="79"/>
        <end position="99"/>
    </location>
</feature>
<proteinExistence type="predicted"/>
<evidence type="ECO:0000313" key="2">
    <source>
        <dbReference type="EMBL" id="CUU61011.1"/>
    </source>
</evidence>
<accession>A0A0S4QZY3</accession>
<evidence type="ECO:0000313" key="3">
    <source>
        <dbReference type="Proteomes" id="UP000198802"/>
    </source>
</evidence>
<dbReference type="Proteomes" id="UP000198802">
    <property type="component" value="Unassembled WGS sequence"/>
</dbReference>
<organism evidence="2 3">
    <name type="scientific">Parafrankia irregularis</name>
    <dbReference type="NCBI Taxonomy" id="795642"/>
    <lineage>
        <taxon>Bacteria</taxon>
        <taxon>Bacillati</taxon>
        <taxon>Actinomycetota</taxon>
        <taxon>Actinomycetes</taxon>
        <taxon>Frankiales</taxon>
        <taxon>Frankiaceae</taxon>
        <taxon>Parafrankia</taxon>
    </lineage>
</organism>
<dbReference type="EMBL" id="FAOZ01000052">
    <property type="protein sequence ID" value="CUU61011.1"/>
    <property type="molecule type" value="Genomic_DNA"/>
</dbReference>
<reference evidence="3" key="1">
    <citation type="submission" date="2015-11" db="EMBL/GenBank/DDBJ databases">
        <authorList>
            <person name="Varghese N."/>
        </authorList>
    </citation>
    <scope>NUCLEOTIDE SEQUENCE [LARGE SCALE GENOMIC DNA]</scope>
    <source>
        <strain evidence="3">DSM 45899</strain>
    </source>
</reference>
<evidence type="ECO:0000256" key="1">
    <source>
        <dbReference type="SAM" id="MobiDB-lite"/>
    </source>
</evidence>
<gene>
    <name evidence="2" type="ORF">Ga0074812_15236</name>
</gene>
<dbReference type="AlphaFoldDB" id="A0A0S4QZY3"/>
<protein>
    <submittedName>
        <fullName evidence="2">Uncharacterized protein</fullName>
    </submittedName>
</protein>